<dbReference type="InterPro" id="IPR043519">
    <property type="entry name" value="NT_sf"/>
</dbReference>
<dbReference type="Pfam" id="PF01909">
    <property type="entry name" value="NTP_transf_2"/>
    <property type="match status" value="1"/>
</dbReference>
<dbReference type="GO" id="GO:0016779">
    <property type="term" value="F:nucleotidyltransferase activity"/>
    <property type="evidence" value="ECO:0007669"/>
    <property type="project" value="InterPro"/>
</dbReference>
<evidence type="ECO:0000313" key="2">
    <source>
        <dbReference type="EMBL" id="KAA8502403.1"/>
    </source>
</evidence>
<comment type="caution">
    <text evidence="2">The sequence shown here is derived from an EMBL/GenBank/DDBJ whole genome shotgun (WGS) entry which is preliminary data.</text>
</comment>
<dbReference type="InterPro" id="IPR002934">
    <property type="entry name" value="Polymerase_NTP_transf_dom"/>
</dbReference>
<dbReference type="Gene3D" id="3.30.460.10">
    <property type="entry name" value="Beta Polymerase, domain 2"/>
    <property type="match status" value="1"/>
</dbReference>
<dbReference type="SUPFAM" id="SSF81301">
    <property type="entry name" value="Nucleotidyltransferase"/>
    <property type="match status" value="1"/>
</dbReference>
<gene>
    <name evidence="2" type="ORF">FNY66_01840</name>
</gene>
<reference evidence="2" key="1">
    <citation type="submission" date="2019-07" db="EMBL/GenBank/DDBJ databases">
        <authorList>
            <person name="Wongkuna S."/>
            <person name="Scaria J."/>
        </authorList>
    </citation>
    <scope>NUCLEOTIDE SEQUENCE [LARGE SCALE GENOMIC DNA]</scope>
    <source>
        <strain evidence="2">SW178</strain>
    </source>
</reference>
<keyword evidence="2" id="KW-0808">Transferase</keyword>
<dbReference type="RefSeq" id="WP_087151651.1">
    <property type="nucleotide sequence ID" value="NZ_VMSO01000002.1"/>
</dbReference>
<dbReference type="EMBL" id="VMSO01000002">
    <property type="protein sequence ID" value="KAA8502403.1"/>
    <property type="molecule type" value="Genomic_DNA"/>
</dbReference>
<proteinExistence type="predicted"/>
<accession>A0A5M9I0H4</accession>
<keyword evidence="3" id="KW-1185">Reference proteome</keyword>
<feature type="domain" description="Polymerase nucleotidyl transferase" evidence="1">
    <location>
        <begin position="36"/>
        <end position="99"/>
    </location>
</feature>
<evidence type="ECO:0000313" key="3">
    <source>
        <dbReference type="Proteomes" id="UP000322025"/>
    </source>
</evidence>
<dbReference type="CDD" id="cd05403">
    <property type="entry name" value="NT_KNTase_like"/>
    <property type="match status" value="1"/>
</dbReference>
<dbReference type="Proteomes" id="UP000322025">
    <property type="component" value="Unassembled WGS sequence"/>
</dbReference>
<dbReference type="OrthoDB" id="9803106at2"/>
<dbReference type="AlphaFoldDB" id="A0A5M9I0H4"/>
<protein>
    <submittedName>
        <fullName evidence="2">Nucleotidyltransferase domain-containing protein</fullName>
    </submittedName>
</protein>
<organism evidence="2 3">
    <name type="scientific">Mediterraneibacter catenae</name>
    <dbReference type="NCBI Taxonomy" id="2594882"/>
    <lineage>
        <taxon>Bacteria</taxon>
        <taxon>Bacillati</taxon>
        <taxon>Bacillota</taxon>
        <taxon>Clostridia</taxon>
        <taxon>Lachnospirales</taxon>
        <taxon>Lachnospiraceae</taxon>
        <taxon>Mediterraneibacter</taxon>
    </lineage>
</organism>
<sequence length="127" mass="15072">MIVSGKNSPKVREIYKERSEKAIEYARRQIEKSPVAPYVSKLYLYGSCVREEQTYQSDVDLMLELKPTFDINRFRDEIILLKSRVNPGQLDMPEVDLKVVIGDEWKDEHTLYFENIKKEGRDIWQDE</sequence>
<evidence type="ECO:0000259" key="1">
    <source>
        <dbReference type="Pfam" id="PF01909"/>
    </source>
</evidence>
<name>A0A5M9I0H4_9FIRM</name>